<feature type="compositionally biased region" description="Polar residues" evidence="3">
    <location>
        <begin position="33"/>
        <end position="47"/>
    </location>
</feature>
<dbReference type="Proteomes" id="UP000738349">
    <property type="component" value="Unassembled WGS sequence"/>
</dbReference>
<proteinExistence type="inferred from homology"/>
<feature type="domain" description="Pyruvate carboxyltransferase" evidence="4">
    <location>
        <begin position="115"/>
        <end position="368"/>
    </location>
</feature>
<organism evidence="5 6">
    <name type="scientific">Dactylonectria macrodidyma</name>
    <dbReference type="NCBI Taxonomy" id="307937"/>
    <lineage>
        <taxon>Eukaryota</taxon>
        <taxon>Fungi</taxon>
        <taxon>Dikarya</taxon>
        <taxon>Ascomycota</taxon>
        <taxon>Pezizomycotina</taxon>
        <taxon>Sordariomycetes</taxon>
        <taxon>Hypocreomycetidae</taxon>
        <taxon>Hypocreales</taxon>
        <taxon>Nectriaceae</taxon>
        <taxon>Dactylonectria</taxon>
    </lineage>
</organism>
<evidence type="ECO:0000259" key="4">
    <source>
        <dbReference type="PROSITE" id="PS50991"/>
    </source>
</evidence>
<gene>
    <name evidence="5" type="ORF">EDB81DRAFT_799206</name>
</gene>
<dbReference type="PROSITE" id="PS00815">
    <property type="entry name" value="AIPM_HOMOCIT_SYNTH_1"/>
    <property type="match status" value="1"/>
</dbReference>
<dbReference type="InterPro" id="IPR013785">
    <property type="entry name" value="Aldolase_TIM"/>
</dbReference>
<accession>A0A9P9J3R1</accession>
<evidence type="ECO:0000256" key="3">
    <source>
        <dbReference type="SAM" id="MobiDB-lite"/>
    </source>
</evidence>
<dbReference type="PROSITE" id="PS50991">
    <property type="entry name" value="PYR_CT"/>
    <property type="match status" value="1"/>
</dbReference>
<dbReference type="InterPro" id="IPR000891">
    <property type="entry name" value="PYR_CT"/>
</dbReference>
<dbReference type="GO" id="GO:0005739">
    <property type="term" value="C:mitochondrion"/>
    <property type="evidence" value="ECO:0007669"/>
    <property type="project" value="TreeGrafter"/>
</dbReference>
<comment type="caution">
    <text evidence="5">The sequence shown here is derived from an EMBL/GenBank/DDBJ whole genome shotgun (WGS) entry which is preliminary data.</text>
</comment>
<dbReference type="Pfam" id="PF00682">
    <property type="entry name" value="HMGL-like"/>
    <property type="match status" value="1"/>
</dbReference>
<evidence type="ECO:0000313" key="6">
    <source>
        <dbReference type="Proteomes" id="UP000738349"/>
    </source>
</evidence>
<keyword evidence="6" id="KW-1185">Reference proteome</keyword>
<dbReference type="OrthoDB" id="2015253at2759"/>
<dbReference type="GO" id="GO:0019878">
    <property type="term" value="P:lysine biosynthetic process via aminoadipic acid"/>
    <property type="evidence" value="ECO:0007669"/>
    <property type="project" value="TreeGrafter"/>
</dbReference>
<feature type="compositionally biased region" description="Low complexity" evidence="3">
    <location>
        <begin position="86"/>
        <end position="96"/>
    </location>
</feature>
<dbReference type="PANTHER" id="PTHR10277">
    <property type="entry name" value="HOMOCITRATE SYNTHASE-RELATED"/>
    <property type="match status" value="1"/>
</dbReference>
<dbReference type="InterPro" id="IPR048253">
    <property type="entry name" value="DRE_TIM_HCS_fun_bact"/>
</dbReference>
<protein>
    <submittedName>
        <fullName evidence="5">Homocitrate synthase</fullName>
    </submittedName>
</protein>
<dbReference type="PANTHER" id="PTHR10277:SF48">
    <property type="entry name" value="HOMOCITRATE SYNTHASE, CYTOSOLIC ISOZYME-RELATED"/>
    <property type="match status" value="1"/>
</dbReference>
<dbReference type="FunFam" id="3.20.20.70:FF:000032">
    <property type="entry name" value="Homocitrate synthase, mitochondrial"/>
    <property type="match status" value="1"/>
</dbReference>
<sequence>MSTKNAITHHTSHTMENGASSSSGDGGANGEGQTTHCNAFTDGNGSDSAPVLGTPLTTSAVASLPNNENTFGGTEDSPAASEYDRPSSSSASESGDDGYATVASSVSLAPAFSNFAIIDSTLREGEQFVNAHFNTEQKIQIAKALDDVGVEYIEVTSPAASAQSYADCKTLCDLGLKAKILCHIRCHMDDARLAVETGVDGINVCIGTSSQLMKHSHGKTMDQIFGMAKEVIEYVRSKGVEIRFSGEDSFRSDFNDIVKLYSYVDQLGVQRVGIADTVGGATSREVFEKVSTLRRTLGCDIETHFHHDMGCAMSNALTALEAGATHIDTTVLGIGERNGITPLGGLIASLLRMEPKSVLGKYKIEKLREIDSLVAEIVGIEIPFNCLTVSPKEISFWAQN</sequence>
<dbReference type="SUPFAM" id="SSF51569">
    <property type="entry name" value="Aldolase"/>
    <property type="match status" value="1"/>
</dbReference>
<evidence type="ECO:0000256" key="1">
    <source>
        <dbReference type="ARBA" id="ARBA00022679"/>
    </source>
</evidence>
<feature type="region of interest" description="Disordered" evidence="3">
    <location>
        <begin position="1"/>
        <end position="96"/>
    </location>
</feature>
<dbReference type="GO" id="GO:0004410">
    <property type="term" value="F:homocitrate synthase activity"/>
    <property type="evidence" value="ECO:0007669"/>
    <property type="project" value="TreeGrafter"/>
</dbReference>
<dbReference type="CDD" id="cd07948">
    <property type="entry name" value="DRE_TIM_HCS"/>
    <property type="match status" value="1"/>
</dbReference>
<keyword evidence="1 2" id="KW-0808">Transferase</keyword>
<dbReference type="EMBL" id="JAGMUV010000011">
    <property type="protein sequence ID" value="KAH7140945.1"/>
    <property type="molecule type" value="Genomic_DNA"/>
</dbReference>
<evidence type="ECO:0000256" key="2">
    <source>
        <dbReference type="RuleBase" id="RU003523"/>
    </source>
</evidence>
<dbReference type="InterPro" id="IPR050073">
    <property type="entry name" value="2-IPM_HCS-like"/>
</dbReference>
<feature type="compositionally biased region" description="Polar residues" evidence="3">
    <location>
        <begin position="55"/>
        <end position="72"/>
    </location>
</feature>
<dbReference type="AlphaFoldDB" id="A0A9P9J3R1"/>
<evidence type="ECO:0000313" key="5">
    <source>
        <dbReference type="EMBL" id="KAH7140945.1"/>
    </source>
</evidence>
<dbReference type="Gene3D" id="3.20.20.70">
    <property type="entry name" value="Aldolase class I"/>
    <property type="match status" value="1"/>
</dbReference>
<dbReference type="InterPro" id="IPR002034">
    <property type="entry name" value="AIPM/Hcit_synth_CS"/>
</dbReference>
<comment type="similarity">
    <text evidence="2">Belongs to the alpha-IPM synthase/homocitrate synthase family.</text>
</comment>
<name>A0A9P9J3R1_9HYPO</name>
<reference evidence="5" key="1">
    <citation type="journal article" date="2021" name="Nat. Commun.">
        <title>Genetic determinants of endophytism in the Arabidopsis root mycobiome.</title>
        <authorList>
            <person name="Mesny F."/>
            <person name="Miyauchi S."/>
            <person name="Thiergart T."/>
            <person name="Pickel B."/>
            <person name="Atanasova L."/>
            <person name="Karlsson M."/>
            <person name="Huettel B."/>
            <person name="Barry K.W."/>
            <person name="Haridas S."/>
            <person name="Chen C."/>
            <person name="Bauer D."/>
            <person name="Andreopoulos W."/>
            <person name="Pangilinan J."/>
            <person name="LaButti K."/>
            <person name="Riley R."/>
            <person name="Lipzen A."/>
            <person name="Clum A."/>
            <person name="Drula E."/>
            <person name="Henrissat B."/>
            <person name="Kohler A."/>
            <person name="Grigoriev I.V."/>
            <person name="Martin F.M."/>
            <person name="Hacquard S."/>
        </authorList>
    </citation>
    <scope>NUCLEOTIDE SEQUENCE</scope>
    <source>
        <strain evidence="5">MPI-CAGE-AT-0147</strain>
    </source>
</reference>